<dbReference type="AlphaFoldDB" id="A0A0K9GQV5"/>
<proteinExistence type="predicted"/>
<gene>
    <name evidence="1" type="ORF">AC625_05500</name>
</gene>
<evidence type="ECO:0000313" key="1">
    <source>
        <dbReference type="EMBL" id="KMY49030.1"/>
    </source>
</evidence>
<dbReference type="EMBL" id="LFZW01000001">
    <property type="protein sequence ID" value="KMY49030.1"/>
    <property type="molecule type" value="Genomic_DNA"/>
</dbReference>
<dbReference type="Proteomes" id="UP000037146">
    <property type="component" value="Unassembled WGS sequence"/>
</dbReference>
<dbReference type="PATRIC" id="fig|1679170.3.peg.1178"/>
<sequence>MAVLPFLTKAYAQNVYIFGNRKFDGGVPVDYHQSIKEHAVIVYSDDQIKAAYTSEYITEDEYVETMQIREAPAVE</sequence>
<name>A0A0K9GQV5_9BACI</name>
<dbReference type="STRING" id="1679170.AC625_05500"/>
<protein>
    <submittedName>
        <fullName evidence="1">Uncharacterized protein</fullName>
    </submittedName>
</protein>
<keyword evidence="2" id="KW-1185">Reference proteome</keyword>
<reference evidence="2" key="1">
    <citation type="submission" date="2015-07" db="EMBL/GenBank/DDBJ databases">
        <title>Genome sequencing project for genomic taxonomy and phylogenomics of Bacillus-like bacteria.</title>
        <authorList>
            <person name="Liu B."/>
            <person name="Wang J."/>
            <person name="Zhu Y."/>
            <person name="Liu G."/>
            <person name="Chen Q."/>
            <person name="Chen Z."/>
            <person name="Lan J."/>
            <person name="Che J."/>
            <person name="Ge C."/>
            <person name="Shi H."/>
            <person name="Pan Z."/>
            <person name="Liu X."/>
        </authorList>
    </citation>
    <scope>NUCLEOTIDE SEQUENCE [LARGE SCALE GENOMIC DNA]</scope>
    <source>
        <strain evidence="2">FJAT-27997</strain>
    </source>
</reference>
<comment type="caution">
    <text evidence="1">The sequence shown here is derived from an EMBL/GenBank/DDBJ whole genome shotgun (WGS) entry which is preliminary data.</text>
</comment>
<evidence type="ECO:0000313" key="2">
    <source>
        <dbReference type="Proteomes" id="UP000037146"/>
    </source>
</evidence>
<dbReference type="RefSeq" id="WP_049680362.1">
    <property type="nucleotide sequence ID" value="NZ_LFZW01000001.1"/>
</dbReference>
<accession>A0A0K9GQV5</accession>
<organism evidence="1 2">
    <name type="scientific">Peribacillus loiseleuriae</name>
    <dbReference type="NCBI Taxonomy" id="1679170"/>
    <lineage>
        <taxon>Bacteria</taxon>
        <taxon>Bacillati</taxon>
        <taxon>Bacillota</taxon>
        <taxon>Bacilli</taxon>
        <taxon>Bacillales</taxon>
        <taxon>Bacillaceae</taxon>
        <taxon>Peribacillus</taxon>
    </lineage>
</organism>
<dbReference type="OrthoDB" id="2937657at2"/>